<evidence type="ECO:0000313" key="1">
    <source>
        <dbReference type="EMBL" id="MEJ8657939.1"/>
    </source>
</evidence>
<proteinExistence type="predicted"/>
<keyword evidence="2" id="KW-1185">Reference proteome</keyword>
<dbReference type="EMBL" id="JBBKAI010000002">
    <property type="protein sequence ID" value="MEJ8657939.1"/>
    <property type="molecule type" value="Genomic_DNA"/>
</dbReference>
<reference evidence="1" key="1">
    <citation type="submission" date="2024-03" db="EMBL/GenBank/DDBJ databases">
        <title>Novel Streptomyces species of biotechnological and ecological value are a feature of Machair soil.</title>
        <authorList>
            <person name="Prole J.R."/>
            <person name="Goodfellow M."/>
            <person name="Allenby N."/>
            <person name="Ward A.C."/>
        </authorList>
    </citation>
    <scope>NUCLEOTIDE SEQUENCE</scope>
    <source>
        <strain evidence="1">MS1.AVA.4</strain>
    </source>
</reference>
<gene>
    <name evidence="1" type="ORF">WKI58_15630</name>
</gene>
<dbReference type="Proteomes" id="UP001375539">
    <property type="component" value="Unassembled WGS sequence"/>
</dbReference>
<accession>A0ACC6QHU5</accession>
<comment type="caution">
    <text evidence="1">The sequence shown here is derived from an EMBL/GenBank/DDBJ whole genome shotgun (WGS) entry which is preliminary data.</text>
</comment>
<evidence type="ECO:0000313" key="2">
    <source>
        <dbReference type="Proteomes" id="UP001375539"/>
    </source>
</evidence>
<name>A0ACC6QHU5_9ACTN</name>
<sequence length="138" mass="15271">MINSINRRLSLEELEGQRWPEPTPDATSLVKAVHALRARPIGSLTVEELRRMIGQNVGVPILLPLALEILRNTAPAQAEGGFYDDDLLSAVLTVNPATWVRSPQFAQELKCIVASLRDVSPYIESDIQAFQRALPDDL</sequence>
<protein>
    <submittedName>
        <fullName evidence="1">Contact-dependent growth inhibition system immunity protein</fullName>
    </submittedName>
</protein>
<organism evidence="1 2">
    <name type="scientific">Streptomyces pratisoli</name>
    <dbReference type="NCBI Taxonomy" id="3139917"/>
    <lineage>
        <taxon>Bacteria</taxon>
        <taxon>Bacillati</taxon>
        <taxon>Actinomycetota</taxon>
        <taxon>Actinomycetes</taxon>
        <taxon>Kitasatosporales</taxon>
        <taxon>Streptomycetaceae</taxon>
        <taxon>Streptomyces</taxon>
    </lineage>
</organism>